<dbReference type="InterPro" id="IPR051955">
    <property type="entry name" value="PME_Inhibitor"/>
</dbReference>
<dbReference type="SMART" id="SM00856">
    <property type="entry name" value="PMEI"/>
    <property type="match status" value="1"/>
</dbReference>
<dbReference type="EMBL" id="CAXHTB010000018">
    <property type="protein sequence ID" value="CAL0325475.1"/>
    <property type="molecule type" value="Genomic_DNA"/>
</dbReference>
<feature type="domain" description="Pectinesterase inhibitor" evidence="4">
    <location>
        <begin position="30"/>
        <end position="176"/>
    </location>
</feature>
<evidence type="ECO:0000256" key="1">
    <source>
        <dbReference type="ARBA" id="ARBA00022729"/>
    </source>
</evidence>
<feature type="signal peptide" evidence="3">
    <location>
        <begin position="1"/>
        <end position="21"/>
    </location>
</feature>
<keyword evidence="6" id="KW-1185">Reference proteome</keyword>
<reference evidence="5 6" key="1">
    <citation type="submission" date="2024-03" db="EMBL/GenBank/DDBJ databases">
        <authorList>
            <person name="Martinez-Hernandez J."/>
        </authorList>
    </citation>
    <scope>NUCLEOTIDE SEQUENCE [LARGE SCALE GENOMIC DNA]</scope>
</reference>
<dbReference type="Pfam" id="PF04043">
    <property type="entry name" value="PMEI"/>
    <property type="match status" value="1"/>
</dbReference>
<dbReference type="CDD" id="cd15801">
    <property type="entry name" value="PMEI-like_1"/>
    <property type="match status" value="1"/>
</dbReference>
<dbReference type="PANTHER" id="PTHR31080">
    <property type="entry name" value="PECTINESTERASE INHIBITOR-LIKE"/>
    <property type="match status" value="1"/>
</dbReference>
<organism evidence="5 6">
    <name type="scientific">Lupinus luteus</name>
    <name type="common">European yellow lupine</name>
    <dbReference type="NCBI Taxonomy" id="3873"/>
    <lineage>
        <taxon>Eukaryota</taxon>
        <taxon>Viridiplantae</taxon>
        <taxon>Streptophyta</taxon>
        <taxon>Embryophyta</taxon>
        <taxon>Tracheophyta</taxon>
        <taxon>Spermatophyta</taxon>
        <taxon>Magnoliopsida</taxon>
        <taxon>eudicotyledons</taxon>
        <taxon>Gunneridae</taxon>
        <taxon>Pentapetalae</taxon>
        <taxon>rosids</taxon>
        <taxon>fabids</taxon>
        <taxon>Fabales</taxon>
        <taxon>Fabaceae</taxon>
        <taxon>Papilionoideae</taxon>
        <taxon>50 kb inversion clade</taxon>
        <taxon>genistoids sensu lato</taxon>
        <taxon>core genistoids</taxon>
        <taxon>Genisteae</taxon>
        <taxon>Lupinus</taxon>
    </lineage>
</organism>
<evidence type="ECO:0000256" key="3">
    <source>
        <dbReference type="SAM" id="SignalP"/>
    </source>
</evidence>
<dbReference type="Gene3D" id="1.20.140.40">
    <property type="entry name" value="Invertase/pectin methylesterase inhibitor family protein"/>
    <property type="match status" value="1"/>
</dbReference>
<proteinExistence type="inferred from homology"/>
<comment type="caution">
    <text evidence="5">The sequence shown here is derived from an EMBL/GenBank/DDBJ whole genome shotgun (WGS) entry which is preliminary data.</text>
</comment>
<dbReference type="GO" id="GO:0004857">
    <property type="term" value="F:enzyme inhibitor activity"/>
    <property type="evidence" value="ECO:0007669"/>
    <property type="project" value="InterPro"/>
</dbReference>
<dbReference type="InterPro" id="IPR006501">
    <property type="entry name" value="Pectinesterase_inhib_dom"/>
</dbReference>
<keyword evidence="1 3" id="KW-0732">Signal</keyword>
<name>A0AAV1XUS1_LUPLU</name>
<evidence type="ECO:0000313" key="6">
    <source>
        <dbReference type="Proteomes" id="UP001497480"/>
    </source>
</evidence>
<dbReference type="AlphaFoldDB" id="A0AAV1XUS1"/>
<sequence>MASITPATILFMTCFVLLGQCAKLENTEAKGNDLITETCKNTLHSEKCVSSLSSIPGSNTADPKGLAKIAINVSLAEGSKILSYVHELKSSDENKKSGILSGLNDCDEVYTDAIEDLKEASTAVDKGDYETVNRLVSTAMTNSGTCENGFEDLEIPSPLTKQNTHFSQLCSNVLAIIKQSA</sequence>
<dbReference type="NCBIfam" id="TIGR01614">
    <property type="entry name" value="PME_inhib"/>
    <property type="match status" value="1"/>
</dbReference>
<dbReference type="InterPro" id="IPR035513">
    <property type="entry name" value="Invertase/methylesterase_inhib"/>
</dbReference>
<dbReference type="Proteomes" id="UP001497480">
    <property type="component" value="Unassembled WGS sequence"/>
</dbReference>
<gene>
    <name evidence="5" type="ORF">LLUT_LOCUS26535</name>
</gene>
<protein>
    <recommendedName>
        <fullName evidence="4">Pectinesterase inhibitor domain-containing protein</fullName>
    </recommendedName>
</protein>
<evidence type="ECO:0000256" key="2">
    <source>
        <dbReference type="ARBA" id="ARBA00038471"/>
    </source>
</evidence>
<accession>A0AAV1XUS1</accession>
<evidence type="ECO:0000259" key="4">
    <source>
        <dbReference type="SMART" id="SM00856"/>
    </source>
</evidence>
<dbReference type="PANTHER" id="PTHR31080:SF291">
    <property type="entry name" value="OS08G0541800 PROTEIN"/>
    <property type="match status" value="1"/>
</dbReference>
<comment type="similarity">
    <text evidence="2">Belongs to the PMEI family.</text>
</comment>
<feature type="chain" id="PRO_5043751914" description="Pectinesterase inhibitor domain-containing protein" evidence="3">
    <location>
        <begin position="22"/>
        <end position="181"/>
    </location>
</feature>
<evidence type="ECO:0000313" key="5">
    <source>
        <dbReference type="EMBL" id="CAL0325475.1"/>
    </source>
</evidence>
<dbReference type="SUPFAM" id="SSF101148">
    <property type="entry name" value="Plant invertase/pectin methylesterase inhibitor"/>
    <property type="match status" value="1"/>
</dbReference>